<name>A0AA40SDF3_9ACTN</name>
<comment type="caution">
    <text evidence="1">The sequence shown here is derived from an EMBL/GenBank/DDBJ whole genome shotgun (WGS) entry which is preliminary data.</text>
</comment>
<dbReference type="AlphaFoldDB" id="A0AA40SDF3"/>
<accession>A0AA40SDF3</accession>
<proteinExistence type="predicted"/>
<organism evidence="1 2">
    <name type="scientific">Streptomyces calvus</name>
    <dbReference type="NCBI Taxonomy" id="67282"/>
    <lineage>
        <taxon>Bacteria</taxon>
        <taxon>Bacillati</taxon>
        <taxon>Actinomycetota</taxon>
        <taxon>Actinomycetes</taxon>
        <taxon>Kitasatosporales</taxon>
        <taxon>Streptomycetaceae</taxon>
        <taxon>Streptomyces</taxon>
    </lineage>
</organism>
<dbReference type="EMBL" id="JACJIE010000005">
    <property type="protein sequence ID" value="MBA8944474.1"/>
    <property type="molecule type" value="Genomic_DNA"/>
</dbReference>
<dbReference type="RefSeq" id="WP_142191227.1">
    <property type="nucleotide sequence ID" value="NZ_BMSU01000006.1"/>
</dbReference>
<sequence>MEEQQRMNEKEWADNPRLNAWTAAQAAAFETCSPFDRGGWDFSIESLDRLEDLLRRRFTSYEDITAAHGTELVGVAAWYLGEVHVRHHGAQWQCQPEPDPQGLGNDEPYVTIPFARADAYPPADDDPDEDGRPLTVPVNELDALFLRGPGHHLRDTLDRYRPRDR</sequence>
<evidence type="ECO:0000313" key="1">
    <source>
        <dbReference type="EMBL" id="MBA8944474.1"/>
    </source>
</evidence>
<evidence type="ECO:0000313" key="2">
    <source>
        <dbReference type="Proteomes" id="UP000530412"/>
    </source>
</evidence>
<protein>
    <submittedName>
        <fullName evidence="1">Uncharacterized protein</fullName>
    </submittedName>
</protein>
<gene>
    <name evidence="1" type="ORF">FHS33_002912</name>
</gene>
<dbReference type="Proteomes" id="UP000530412">
    <property type="component" value="Unassembled WGS sequence"/>
</dbReference>
<reference evidence="1 2" key="1">
    <citation type="submission" date="2020-08" db="EMBL/GenBank/DDBJ databases">
        <title>Genomic Encyclopedia of Type Strains, Phase III (KMG-III): the genomes of soil and plant-associated and newly described type strains.</title>
        <authorList>
            <person name="Whitman W."/>
        </authorList>
    </citation>
    <scope>NUCLEOTIDE SEQUENCE [LARGE SCALE GENOMIC DNA]</scope>
    <source>
        <strain evidence="1 2">CECT 3271</strain>
    </source>
</reference>